<dbReference type="Proteomes" id="UP000187203">
    <property type="component" value="Unassembled WGS sequence"/>
</dbReference>
<organism evidence="3 4">
    <name type="scientific">Corchorus olitorius</name>
    <dbReference type="NCBI Taxonomy" id="93759"/>
    <lineage>
        <taxon>Eukaryota</taxon>
        <taxon>Viridiplantae</taxon>
        <taxon>Streptophyta</taxon>
        <taxon>Embryophyta</taxon>
        <taxon>Tracheophyta</taxon>
        <taxon>Spermatophyta</taxon>
        <taxon>Magnoliopsida</taxon>
        <taxon>eudicotyledons</taxon>
        <taxon>Gunneridae</taxon>
        <taxon>Pentapetalae</taxon>
        <taxon>rosids</taxon>
        <taxon>malvids</taxon>
        <taxon>Malvales</taxon>
        <taxon>Malvaceae</taxon>
        <taxon>Grewioideae</taxon>
        <taxon>Apeibeae</taxon>
        <taxon>Corchorus</taxon>
    </lineage>
</organism>
<sequence>MEHSDSECHFKCLSQDLLADIMVRLDGSSLASAACTCSELHGLAQDQTLWKHLCHSTWPSTSLKEAQQFFSSFTMEGFNRFYADSYPLILHDRKNSDIIPIQTHLSPSDFASFIDVYYRDKCILSRVLDGMPSTAVCGDGQSNDYLRWLLNCPFRLVLFDVDSVEGDEVRSANDEYGYTQIQAPTFMNPVQIGKSKDHSKELVEGIRLSWVVLDKKRGRAVNLSSWKPVLVKKIWATEGDYLMHFGCIVPVEENVLPHKLAECLILARCRLAGKEGYLRWKEISMHFEDTIGAHINGEKSLIIINRALYCSRSSKWLVVEKGYQQFEEQKQEIIRKTKLKDTIANWLFLSFEVSIFITFGYYYFFSPI</sequence>
<evidence type="ECO:0000313" key="3">
    <source>
        <dbReference type="EMBL" id="OMP02765.1"/>
    </source>
</evidence>
<dbReference type="PANTHER" id="PTHR33736">
    <property type="entry name" value="F-BOX PROTEIN-RELATED"/>
    <property type="match status" value="1"/>
</dbReference>
<evidence type="ECO:0000256" key="1">
    <source>
        <dbReference type="SAM" id="Phobius"/>
    </source>
</evidence>
<dbReference type="InterPro" id="IPR001810">
    <property type="entry name" value="F-box_dom"/>
</dbReference>
<comment type="caution">
    <text evidence="3">The sequence shown here is derived from an EMBL/GenBank/DDBJ whole genome shotgun (WGS) entry which is preliminary data.</text>
</comment>
<keyword evidence="1" id="KW-1133">Transmembrane helix</keyword>
<gene>
    <name evidence="3" type="ORF">COLO4_10842</name>
</gene>
<dbReference type="PANTHER" id="PTHR33736:SF15">
    <property type="entry name" value="F-BOX DOMAIN-CONTAINING PROTEIN"/>
    <property type="match status" value="1"/>
</dbReference>
<protein>
    <recommendedName>
        <fullName evidence="2">F-box domain-containing protein</fullName>
    </recommendedName>
</protein>
<proteinExistence type="predicted"/>
<name>A0A1R3K6N7_9ROSI</name>
<dbReference type="Gene3D" id="1.20.1280.50">
    <property type="match status" value="1"/>
</dbReference>
<dbReference type="SUPFAM" id="SSF81383">
    <property type="entry name" value="F-box domain"/>
    <property type="match status" value="1"/>
</dbReference>
<dbReference type="InterPro" id="IPR036047">
    <property type="entry name" value="F-box-like_dom_sf"/>
</dbReference>
<reference evidence="4" key="1">
    <citation type="submission" date="2013-09" db="EMBL/GenBank/DDBJ databases">
        <title>Corchorus olitorius genome sequencing.</title>
        <authorList>
            <person name="Alam M."/>
            <person name="Haque M.S."/>
            <person name="Islam M.S."/>
            <person name="Emdad E.M."/>
            <person name="Islam M.M."/>
            <person name="Ahmed B."/>
            <person name="Halim A."/>
            <person name="Hossen Q.M.M."/>
            <person name="Hossain M.Z."/>
            <person name="Ahmed R."/>
            <person name="Khan M.M."/>
            <person name="Islam R."/>
            <person name="Rashid M.M."/>
            <person name="Khan S.A."/>
            <person name="Rahman M.S."/>
            <person name="Alam M."/>
            <person name="Yahiya A.S."/>
            <person name="Khan M.S."/>
            <person name="Azam M.S."/>
            <person name="Haque T."/>
            <person name="Lashkar M.Z.H."/>
            <person name="Akhand A.I."/>
            <person name="Morshed G."/>
            <person name="Roy S."/>
            <person name="Uddin K.S."/>
            <person name="Rabeya T."/>
            <person name="Hossain A.S."/>
            <person name="Chowdhury A."/>
            <person name="Snigdha A.R."/>
            <person name="Mortoza M.S."/>
            <person name="Matin S.A."/>
            <person name="Hoque S.M.E."/>
            <person name="Islam M.K."/>
            <person name="Roy D.K."/>
            <person name="Haider R."/>
            <person name="Moosa M.M."/>
            <person name="Elias S.M."/>
            <person name="Hasan A.M."/>
            <person name="Jahan S."/>
            <person name="Shafiuddin M."/>
            <person name="Mahmood N."/>
            <person name="Shommy N.S."/>
        </authorList>
    </citation>
    <scope>NUCLEOTIDE SEQUENCE [LARGE SCALE GENOMIC DNA]</scope>
    <source>
        <strain evidence="4">cv. O-4</strain>
    </source>
</reference>
<dbReference type="OrthoDB" id="1907273at2759"/>
<evidence type="ECO:0000313" key="4">
    <source>
        <dbReference type="Proteomes" id="UP000187203"/>
    </source>
</evidence>
<feature type="domain" description="F-box" evidence="2">
    <location>
        <begin position="16"/>
        <end position="55"/>
    </location>
</feature>
<keyword evidence="1" id="KW-0812">Transmembrane</keyword>
<feature type="transmembrane region" description="Helical" evidence="1">
    <location>
        <begin position="343"/>
        <end position="364"/>
    </location>
</feature>
<dbReference type="EMBL" id="AWUE01014587">
    <property type="protein sequence ID" value="OMP02765.1"/>
    <property type="molecule type" value="Genomic_DNA"/>
</dbReference>
<dbReference type="AlphaFoldDB" id="A0A1R3K6N7"/>
<evidence type="ECO:0000259" key="2">
    <source>
        <dbReference type="Pfam" id="PF12937"/>
    </source>
</evidence>
<keyword evidence="1" id="KW-0472">Membrane</keyword>
<dbReference type="InterPro" id="IPR045283">
    <property type="entry name" value="AT3G44326-like"/>
</dbReference>
<accession>A0A1R3K6N7</accession>
<keyword evidence="4" id="KW-1185">Reference proteome</keyword>
<dbReference type="Pfam" id="PF12937">
    <property type="entry name" value="F-box-like"/>
    <property type="match status" value="1"/>
</dbReference>